<sequence length="457" mass="47865">MKIKVYLSLLISFFAWATPLLPAWVAGTGTTVAAASITGFTLVNADNNLDLFALTPGMVIDLATLPTRNVNIRADTDLPLPGSVVMVLTGAQSRIEIQDFAPYALFSDFQGNYFPWSPPVGSYSLLATPFDDPGGAGASGAPLTLSFTVVNSVGGITGFTLVNADTNGDIQPLTSGMTLTLATLLTRNLNVRANTTPATVGSVVFDLTGPQTYSSIENVAPYALYSDLNGNYNAWTPVGGTYTLTATVFDAPQGGGAQGSGLTISFVVVAPPLPVRLTAFLAEPLGPGAVQLRWNTATEEQNKEFVVQRSADGQDFIALAHVPGHGNTTLPQAYQYNDKQLPANLTKLYYRLQQVDVDGTRTYSPVRVVAVVPGAAPAMLQAFVPTPADGQLHYTFAGPATGTEELVLYSIMGQRLGHYPLAASGTGTVPVAGLAAGTYVLHLVNAGGSYAGRFVLP</sequence>
<comment type="caution">
    <text evidence="2">The sequence shown here is derived from an EMBL/GenBank/DDBJ whole genome shotgun (WGS) entry which is preliminary data.</text>
</comment>
<evidence type="ECO:0000313" key="2">
    <source>
        <dbReference type="EMBL" id="NKI88633.1"/>
    </source>
</evidence>
<organism evidence="2 3">
    <name type="scientific">Hymenobacter artigasi</name>
    <dbReference type="NCBI Taxonomy" id="2719616"/>
    <lineage>
        <taxon>Bacteria</taxon>
        <taxon>Pseudomonadati</taxon>
        <taxon>Bacteroidota</taxon>
        <taxon>Cytophagia</taxon>
        <taxon>Cytophagales</taxon>
        <taxon>Hymenobacteraceae</taxon>
        <taxon>Hymenobacter</taxon>
    </lineage>
</organism>
<evidence type="ECO:0008006" key="4">
    <source>
        <dbReference type="Google" id="ProtNLM"/>
    </source>
</evidence>
<name>A0ABX1HEF6_9BACT</name>
<dbReference type="NCBIfam" id="TIGR04183">
    <property type="entry name" value="Por_Secre_tail"/>
    <property type="match status" value="1"/>
</dbReference>
<evidence type="ECO:0000313" key="3">
    <source>
        <dbReference type="Proteomes" id="UP000717634"/>
    </source>
</evidence>
<evidence type="ECO:0000256" key="1">
    <source>
        <dbReference type="SAM" id="SignalP"/>
    </source>
</evidence>
<keyword evidence="3" id="KW-1185">Reference proteome</keyword>
<accession>A0ABX1HEF6</accession>
<keyword evidence="1" id="KW-0732">Signal</keyword>
<reference evidence="2 3" key="1">
    <citation type="submission" date="2020-03" db="EMBL/GenBank/DDBJ databases">
        <title>Genomic Encyclopedia of Type Strains, Phase IV (KMG-V): Genome sequencing to study the core and pangenomes of soil and plant-associated prokaryotes.</title>
        <authorList>
            <person name="Whitman W."/>
        </authorList>
    </citation>
    <scope>NUCLEOTIDE SEQUENCE [LARGE SCALE GENOMIC DNA]</scope>
    <source>
        <strain evidence="2 3">1B</strain>
    </source>
</reference>
<gene>
    <name evidence="2" type="ORF">HBN54_001220</name>
</gene>
<feature type="signal peptide" evidence="1">
    <location>
        <begin position="1"/>
        <end position="17"/>
    </location>
</feature>
<dbReference type="InterPro" id="IPR026444">
    <property type="entry name" value="Secre_tail"/>
</dbReference>
<dbReference type="InterPro" id="IPR013783">
    <property type="entry name" value="Ig-like_fold"/>
</dbReference>
<proteinExistence type="predicted"/>
<dbReference type="RefSeq" id="WP_168672239.1">
    <property type="nucleotide sequence ID" value="NZ_JAAVTK010000002.1"/>
</dbReference>
<dbReference type="Proteomes" id="UP000717634">
    <property type="component" value="Unassembled WGS sequence"/>
</dbReference>
<dbReference type="EMBL" id="JAAVTK010000002">
    <property type="protein sequence ID" value="NKI88633.1"/>
    <property type="molecule type" value="Genomic_DNA"/>
</dbReference>
<feature type="chain" id="PRO_5046168075" description="T9SS type A sorting domain-containing protein" evidence="1">
    <location>
        <begin position="18"/>
        <end position="457"/>
    </location>
</feature>
<dbReference type="Gene3D" id="2.60.40.10">
    <property type="entry name" value="Immunoglobulins"/>
    <property type="match status" value="1"/>
</dbReference>
<protein>
    <recommendedName>
        <fullName evidence="4">T9SS type A sorting domain-containing protein</fullName>
    </recommendedName>
</protein>